<comment type="caution">
    <text evidence="2">The sequence shown here is derived from an EMBL/GenBank/DDBJ whole genome shotgun (WGS) entry which is preliminary data.</text>
</comment>
<organism evidence="2 3">
    <name type="scientific">Portunus trituberculatus</name>
    <name type="common">Swimming crab</name>
    <name type="synonym">Neptunus trituberculatus</name>
    <dbReference type="NCBI Taxonomy" id="210409"/>
    <lineage>
        <taxon>Eukaryota</taxon>
        <taxon>Metazoa</taxon>
        <taxon>Ecdysozoa</taxon>
        <taxon>Arthropoda</taxon>
        <taxon>Crustacea</taxon>
        <taxon>Multicrustacea</taxon>
        <taxon>Malacostraca</taxon>
        <taxon>Eumalacostraca</taxon>
        <taxon>Eucarida</taxon>
        <taxon>Decapoda</taxon>
        <taxon>Pleocyemata</taxon>
        <taxon>Brachyura</taxon>
        <taxon>Eubrachyura</taxon>
        <taxon>Portunoidea</taxon>
        <taxon>Portunidae</taxon>
        <taxon>Portuninae</taxon>
        <taxon>Portunus</taxon>
    </lineage>
</organism>
<feature type="transmembrane region" description="Helical" evidence="1">
    <location>
        <begin position="48"/>
        <end position="68"/>
    </location>
</feature>
<keyword evidence="1" id="KW-1133">Transmembrane helix</keyword>
<dbReference type="Proteomes" id="UP000324222">
    <property type="component" value="Unassembled WGS sequence"/>
</dbReference>
<gene>
    <name evidence="2" type="ORF">E2C01_060441</name>
</gene>
<proteinExistence type="predicted"/>
<keyword evidence="1" id="KW-0812">Transmembrane</keyword>
<evidence type="ECO:0000313" key="2">
    <source>
        <dbReference type="EMBL" id="MPC66294.1"/>
    </source>
</evidence>
<evidence type="ECO:0000256" key="1">
    <source>
        <dbReference type="SAM" id="Phobius"/>
    </source>
</evidence>
<protein>
    <submittedName>
        <fullName evidence="2">Uncharacterized protein</fullName>
    </submittedName>
</protein>
<evidence type="ECO:0000313" key="3">
    <source>
        <dbReference type="Proteomes" id="UP000324222"/>
    </source>
</evidence>
<dbReference type="AlphaFoldDB" id="A0A5B7HC30"/>
<name>A0A5B7HC30_PORTR</name>
<reference evidence="2 3" key="1">
    <citation type="submission" date="2019-05" db="EMBL/GenBank/DDBJ databases">
        <title>Another draft genome of Portunus trituberculatus and its Hox gene families provides insights of decapod evolution.</title>
        <authorList>
            <person name="Jeong J.-H."/>
            <person name="Song I."/>
            <person name="Kim S."/>
            <person name="Choi T."/>
            <person name="Kim D."/>
            <person name="Ryu S."/>
            <person name="Kim W."/>
        </authorList>
    </citation>
    <scope>NUCLEOTIDE SEQUENCE [LARGE SCALE GENOMIC DNA]</scope>
    <source>
        <tissue evidence="2">Muscle</tissue>
    </source>
</reference>
<keyword evidence="3" id="KW-1185">Reference proteome</keyword>
<keyword evidence="1" id="KW-0472">Membrane</keyword>
<sequence length="82" mass="8720">MAVAVQGRAIRFPCLPRGQEVIALLSPGETGEAGEADRLRGRVIQQSPVVGVIVLFSVGIVTTLSGTISELPELRREVHDAE</sequence>
<dbReference type="EMBL" id="VSRR010024580">
    <property type="protein sequence ID" value="MPC66294.1"/>
    <property type="molecule type" value="Genomic_DNA"/>
</dbReference>
<accession>A0A5B7HC30</accession>